<name>A0ABP1QZQ3_9HEXA</name>
<reference evidence="2 3" key="1">
    <citation type="submission" date="2024-08" db="EMBL/GenBank/DDBJ databases">
        <authorList>
            <person name="Cucini C."/>
            <person name="Frati F."/>
        </authorList>
    </citation>
    <scope>NUCLEOTIDE SEQUENCE [LARGE SCALE GENOMIC DNA]</scope>
</reference>
<accession>A0ABP1QZQ3</accession>
<keyword evidence="3" id="KW-1185">Reference proteome</keyword>
<dbReference type="EMBL" id="CAXLJM020000050">
    <property type="protein sequence ID" value="CAL8114666.1"/>
    <property type="molecule type" value="Genomic_DNA"/>
</dbReference>
<proteinExistence type="predicted"/>
<comment type="caution">
    <text evidence="2">The sequence shown here is derived from an EMBL/GenBank/DDBJ whole genome shotgun (WGS) entry which is preliminary data.</text>
</comment>
<feature type="compositionally biased region" description="Basic and acidic residues" evidence="1">
    <location>
        <begin position="62"/>
        <end position="72"/>
    </location>
</feature>
<gene>
    <name evidence="2" type="ORF">ODALV1_LOCUS16559</name>
</gene>
<dbReference type="Proteomes" id="UP001642540">
    <property type="component" value="Unassembled WGS sequence"/>
</dbReference>
<sequence>MVKSTSPSIASCGIKQVNPIRQVSSERKVISKPDEIDITQEEVCRRKATVPMNLGKVFPNQDKAKGEEKTNAEEGPSTRGTNKSSLKEPKDGKIGQNQAESTMKEAVDLELDLFISDTEEISEDNTVLSRVELQETLARTQKKLLRLSALKPLKKPIE</sequence>
<evidence type="ECO:0000313" key="2">
    <source>
        <dbReference type="EMBL" id="CAL8114666.1"/>
    </source>
</evidence>
<organism evidence="2 3">
    <name type="scientific">Orchesella dallaii</name>
    <dbReference type="NCBI Taxonomy" id="48710"/>
    <lineage>
        <taxon>Eukaryota</taxon>
        <taxon>Metazoa</taxon>
        <taxon>Ecdysozoa</taxon>
        <taxon>Arthropoda</taxon>
        <taxon>Hexapoda</taxon>
        <taxon>Collembola</taxon>
        <taxon>Entomobryomorpha</taxon>
        <taxon>Entomobryoidea</taxon>
        <taxon>Orchesellidae</taxon>
        <taxon>Orchesellinae</taxon>
        <taxon>Orchesella</taxon>
    </lineage>
</organism>
<evidence type="ECO:0000256" key="1">
    <source>
        <dbReference type="SAM" id="MobiDB-lite"/>
    </source>
</evidence>
<protein>
    <submittedName>
        <fullName evidence="2">Uncharacterized protein</fullName>
    </submittedName>
</protein>
<evidence type="ECO:0000313" key="3">
    <source>
        <dbReference type="Proteomes" id="UP001642540"/>
    </source>
</evidence>
<feature type="region of interest" description="Disordered" evidence="1">
    <location>
        <begin position="51"/>
        <end position="102"/>
    </location>
</feature>